<dbReference type="AlphaFoldDB" id="A0A3D9VAK5"/>
<evidence type="ECO:0000313" key="1">
    <source>
        <dbReference type="EMBL" id="REF37190.1"/>
    </source>
</evidence>
<organism evidence="1 2">
    <name type="scientific">Thermasporomyces composti</name>
    <dbReference type="NCBI Taxonomy" id="696763"/>
    <lineage>
        <taxon>Bacteria</taxon>
        <taxon>Bacillati</taxon>
        <taxon>Actinomycetota</taxon>
        <taxon>Actinomycetes</taxon>
        <taxon>Propionibacteriales</taxon>
        <taxon>Nocardioidaceae</taxon>
        <taxon>Thermasporomyces</taxon>
    </lineage>
</organism>
<keyword evidence="2" id="KW-1185">Reference proteome</keyword>
<reference evidence="1 2" key="1">
    <citation type="submission" date="2018-08" db="EMBL/GenBank/DDBJ databases">
        <title>Sequencing the genomes of 1000 actinobacteria strains.</title>
        <authorList>
            <person name="Klenk H.-P."/>
        </authorList>
    </citation>
    <scope>NUCLEOTIDE SEQUENCE [LARGE SCALE GENOMIC DNA]</scope>
    <source>
        <strain evidence="1 2">DSM 22891</strain>
    </source>
</reference>
<accession>A0A3D9VAK5</accession>
<protein>
    <submittedName>
        <fullName evidence="1">Uncharacterized protein</fullName>
    </submittedName>
</protein>
<dbReference type="EMBL" id="QTUC01000001">
    <property type="protein sequence ID" value="REF37190.1"/>
    <property type="molecule type" value="Genomic_DNA"/>
</dbReference>
<comment type="caution">
    <text evidence="1">The sequence shown here is derived from an EMBL/GenBank/DDBJ whole genome shotgun (WGS) entry which is preliminary data.</text>
</comment>
<gene>
    <name evidence="1" type="ORF">DFJ64_2630</name>
</gene>
<sequence length="51" mass="5844">MLIAMSRQRRIPPEYVATFRVAVSVMLLGITDYWSRKSAHDRARVRPRAGG</sequence>
<proteinExistence type="predicted"/>
<name>A0A3D9VAK5_THECX</name>
<dbReference type="Proteomes" id="UP000256485">
    <property type="component" value="Unassembled WGS sequence"/>
</dbReference>
<evidence type="ECO:0000313" key="2">
    <source>
        <dbReference type="Proteomes" id="UP000256485"/>
    </source>
</evidence>